<dbReference type="Gene3D" id="3.40.50.300">
    <property type="entry name" value="P-loop containing nucleotide triphosphate hydrolases"/>
    <property type="match status" value="1"/>
</dbReference>
<evidence type="ECO:0000256" key="2">
    <source>
        <dbReference type="ARBA" id="ARBA00022741"/>
    </source>
</evidence>
<accession>A0ABU0B2G4</accession>
<protein>
    <submittedName>
        <fullName evidence="5">ABC-type cobalamin/Fe3+-siderophores transport system ATPase subunit</fullName>
    </submittedName>
</protein>
<dbReference type="RefSeq" id="WP_307402659.1">
    <property type="nucleotide sequence ID" value="NZ_JAUSUX010000015.1"/>
</dbReference>
<keyword evidence="1" id="KW-0813">Transport</keyword>
<sequence>MRLRRKSKINLAGRWNSIPENGLFNGAALIRIEDAVVSYREDVALRGVSLSVRKGELVGIIGPNGAGKTTLLTLVNGLGKLLQGRVEVLGYSLQKGCPAFLRRRIGYVPQIQNIDPRMPVSVREVVMMGRYGRLGLLRRPGPADRRVVDSMLHLVGMSHLASRPIGHLSGGEQQRVAIARALAQEPEILLLDEPTAALDRRARVEIMTLVSEIHRSRHLTTLMVTHELKTAAAVCDRLILMKEGRIWAQGTPAEVLREEVLDLLFGGENMMENAVALQ</sequence>
<evidence type="ECO:0000313" key="6">
    <source>
        <dbReference type="Proteomes" id="UP001225644"/>
    </source>
</evidence>
<evidence type="ECO:0000259" key="4">
    <source>
        <dbReference type="PROSITE" id="PS50893"/>
    </source>
</evidence>
<dbReference type="SUPFAM" id="SSF52540">
    <property type="entry name" value="P-loop containing nucleoside triphosphate hydrolases"/>
    <property type="match status" value="1"/>
</dbReference>
<dbReference type="PANTHER" id="PTHR42734">
    <property type="entry name" value="METAL TRANSPORT SYSTEM ATP-BINDING PROTEIN TM_0124-RELATED"/>
    <property type="match status" value="1"/>
</dbReference>
<dbReference type="PROSITE" id="PS00211">
    <property type="entry name" value="ABC_TRANSPORTER_1"/>
    <property type="match status" value="1"/>
</dbReference>
<organism evidence="5 6">
    <name type="scientific">Desulfofundulus luciae</name>
    <dbReference type="NCBI Taxonomy" id="74702"/>
    <lineage>
        <taxon>Bacteria</taxon>
        <taxon>Bacillati</taxon>
        <taxon>Bacillota</taxon>
        <taxon>Clostridia</taxon>
        <taxon>Eubacteriales</taxon>
        <taxon>Peptococcaceae</taxon>
        <taxon>Desulfofundulus</taxon>
    </lineage>
</organism>
<dbReference type="InterPro" id="IPR050153">
    <property type="entry name" value="Metal_Ion_Import_ABC"/>
</dbReference>
<dbReference type="SMART" id="SM00382">
    <property type="entry name" value="AAA"/>
    <property type="match status" value="1"/>
</dbReference>
<dbReference type="EMBL" id="JAUSUX010000015">
    <property type="protein sequence ID" value="MDQ0286917.1"/>
    <property type="molecule type" value="Genomic_DNA"/>
</dbReference>
<evidence type="ECO:0000313" key="5">
    <source>
        <dbReference type="EMBL" id="MDQ0286917.1"/>
    </source>
</evidence>
<dbReference type="InterPro" id="IPR003593">
    <property type="entry name" value="AAA+_ATPase"/>
</dbReference>
<dbReference type="Pfam" id="PF00005">
    <property type="entry name" value="ABC_tran"/>
    <property type="match status" value="1"/>
</dbReference>
<name>A0ABU0B2G4_9FIRM</name>
<dbReference type="InterPro" id="IPR017871">
    <property type="entry name" value="ABC_transporter-like_CS"/>
</dbReference>
<feature type="domain" description="ABC transporter" evidence="4">
    <location>
        <begin position="30"/>
        <end position="268"/>
    </location>
</feature>
<keyword evidence="2" id="KW-0547">Nucleotide-binding</keyword>
<proteinExistence type="predicted"/>
<dbReference type="InterPro" id="IPR027417">
    <property type="entry name" value="P-loop_NTPase"/>
</dbReference>
<dbReference type="InterPro" id="IPR003439">
    <property type="entry name" value="ABC_transporter-like_ATP-bd"/>
</dbReference>
<keyword evidence="3" id="KW-0067">ATP-binding</keyword>
<dbReference type="Proteomes" id="UP001225644">
    <property type="component" value="Unassembled WGS sequence"/>
</dbReference>
<evidence type="ECO:0000256" key="1">
    <source>
        <dbReference type="ARBA" id="ARBA00022448"/>
    </source>
</evidence>
<evidence type="ECO:0000256" key="3">
    <source>
        <dbReference type="ARBA" id="ARBA00022840"/>
    </source>
</evidence>
<gene>
    <name evidence="5" type="ORF">J2Z49_002034</name>
</gene>
<dbReference type="PROSITE" id="PS50893">
    <property type="entry name" value="ABC_TRANSPORTER_2"/>
    <property type="match status" value="1"/>
</dbReference>
<reference evidence="5 6" key="1">
    <citation type="submission" date="2023-07" db="EMBL/GenBank/DDBJ databases">
        <title>Genomic Encyclopedia of Type Strains, Phase IV (KMG-IV): sequencing the most valuable type-strain genomes for metagenomic binning, comparative biology and taxonomic classification.</title>
        <authorList>
            <person name="Goeker M."/>
        </authorList>
    </citation>
    <scope>NUCLEOTIDE SEQUENCE [LARGE SCALE GENOMIC DNA]</scope>
    <source>
        <strain evidence="5 6">DSM 12396</strain>
    </source>
</reference>
<dbReference type="CDD" id="cd03235">
    <property type="entry name" value="ABC_Metallic_Cations"/>
    <property type="match status" value="1"/>
</dbReference>
<comment type="caution">
    <text evidence="5">The sequence shown here is derived from an EMBL/GenBank/DDBJ whole genome shotgun (WGS) entry which is preliminary data.</text>
</comment>
<keyword evidence="6" id="KW-1185">Reference proteome</keyword>